<dbReference type="InterPro" id="IPR013103">
    <property type="entry name" value="RVT_2"/>
</dbReference>
<name>A0ABQ5IHF8_9ASTR</name>
<proteinExistence type="predicted"/>
<keyword evidence="3" id="KW-1185">Reference proteome</keyword>
<accession>A0ABQ5IHF8</accession>
<organism evidence="2 3">
    <name type="scientific">Tanacetum coccineum</name>
    <dbReference type="NCBI Taxonomy" id="301880"/>
    <lineage>
        <taxon>Eukaryota</taxon>
        <taxon>Viridiplantae</taxon>
        <taxon>Streptophyta</taxon>
        <taxon>Embryophyta</taxon>
        <taxon>Tracheophyta</taxon>
        <taxon>Spermatophyta</taxon>
        <taxon>Magnoliopsida</taxon>
        <taxon>eudicotyledons</taxon>
        <taxon>Gunneridae</taxon>
        <taxon>Pentapetalae</taxon>
        <taxon>asterids</taxon>
        <taxon>campanulids</taxon>
        <taxon>Asterales</taxon>
        <taxon>Asteraceae</taxon>
        <taxon>Asteroideae</taxon>
        <taxon>Anthemideae</taxon>
        <taxon>Anthemidinae</taxon>
        <taxon>Tanacetum</taxon>
    </lineage>
</organism>
<feature type="domain" description="Reverse transcriptase Ty1/copia-type" evidence="1">
    <location>
        <begin position="144"/>
        <end position="202"/>
    </location>
</feature>
<reference evidence="2" key="1">
    <citation type="journal article" date="2022" name="Int. J. Mol. Sci.">
        <title>Draft Genome of Tanacetum Coccineum: Genomic Comparison of Closely Related Tanacetum-Family Plants.</title>
        <authorList>
            <person name="Yamashiro T."/>
            <person name="Shiraishi A."/>
            <person name="Nakayama K."/>
            <person name="Satake H."/>
        </authorList>
    </citation>
    <scope>NUCLEOTIDE SEQUENCE</scope>
</reference>
<dbReference type="Proteomes" id="UP001151760">
    <property type="component" value="Unassembled WGS sequence"/>
</dbReference>
<comment type="caution">
    <text evidence="2">The sequence shown here is derived from an EMBL/GenBank/DDBJ whole genome shotgun (WGS) entry which is preliminary data.</text>
</comment>
<evidence type="ECO:0000313" key="2">
    <source>
        <dbReference type="EMBL" id="GJT99620.1"/>
    </source>
</evidence>
<dbReference type="Pfam" id="PF07727">
    <property type="entry name" value="RVT_2"/>
    <property type="match status" value="1"/>
</dbReference>
<reference evidence="2" key="2">
    <citation type="submission" date="2022-01" db="EMBL/GenBank/DDBJ databases">
        <authorList>
            <person name="Yamashiro T."/>
            <person name="Shiraishi A."/>
            <person name="Satake H."/>
            <person name="Nakayama K."/>
        </authorList>
    </citation>
    <scope>NUCLEOTIDE SEQUENCE</scope>
</reference>
<sequence length="205" mass="23648">MAGKGCALHHWVHDVVFNVSNQHCDSDSICIDPDLNSSDEHPEFTIADDHHVLNEHDDFESVEDLEMTKDQVSTIIEPVSNATPSTTIISPSAKVFINPLVPQDRWSREKHIELIEPKKLIKALEEEGWIISMQEERNQIERNKNKMDEHEVVVKNKVRLVAQGYNQQEWIDYDGTFSTVARPEAIRIFLAYAAYMGFVVFQKWM</sequence>
<evidence type="ECO:0000313" key="3">
    <source>
        <dbReference type="Proteomes" id="UP001151760"/>
    </source>
</evidence>
<protein>
    <submittedName>
        <fullName evidence="2">Retrovirus-related pol polyprotein from transposon TNT 1-94</fullName>
    </submittedName>
</protein>
<gene>
    <name evidence="2" type="ORF">Tco_1109959</name>
</gene>
<dbReference type="EMBL" id="BQNB010020787">
    <property type="protein sequence ID" value="GJT99620.1"/>
    <property type="molecule type" value="Genomic_DNA"/>
</dbReference>
<evidence type="ECO:0000259" key="1">
    <source>
        <dbReference type="Pfam" id="PF07727"/>
    </source>
</evidence>